<keyword evidence="4" id="KW-1185">Reference proteome</keyword>
<evidence type="ECO:0000313" key="3">
    <source>
        <dbReference type="EMBL" id="UUV21948.1"/>
    </source>
</evidence>
<feature type="domain" description="WCX" evidence="2">
    <location>
        <begin position="214"/>
        <end position="289"/>
    </location>
</feature>
<accession>A0ABY5NTV1</accession>
<dbReference type="PANTHER" id="PTHR34580:SF9">
    <property type="entry name" value="SLL5097 PROTEIN"/>
    <property type="match status" value="1"/>
</dbReference>
<dbReference type="RefSeq" id="WP_257499868.1">
    <property type="nucleotide sequence ID" value="NZ_CP102382.1"/>
</dbReference>
<proteinExistence type="predicted"/>
<dbReference type="PANTHER" id="PTHR34580">
    <property type="match status" value="1"/>
</dbReference>
<dbReference type="PROSITE" id="PS52050">
    <property type="entry name" value="WYL"/>
    <property type="match status" value="1"/>
</dbReference>
<feature type="domain" description="WYL" evidence="1">
    <location>
        <begin position="118"/>
        <end position="184"/>
    </location>
</feature>
<evidence type="ECO:0000259" key="1">
    <source>
        <dbReference type="Pfam" id="PF13280"/>
    </source>
</evidence>
<organism evidence="3 4">
    <name type="scientific">Paenimyroides aestuarii</name>
    <dbReference type="NCBI Taxonomy" id="2968490"/>
    <lineage>
        <taxon>Bacteria</taxon>
        <taxon>Pseudomonadati</taxon>
        <taxon>Bacteroidota</taxon>
        <taxon>Flavobacteriia</taxon>
        <taxon>Flavobacteriales</taxon>
        <taxon>Flavobacteriaceae</taxon>
        <taxon>Paenimyroides</taxon>
    </lineage>
</organism>
<name>A0ABY5NTV1_9FLAO</name>
<dbReference type="EMBL" id="CP102382">
    <property type="protein sequence ID" value="UUV21948.1"/>
    <property type="molecule type" value="Genomic_DNA"/>
</dbReference>
<gene>
    <name evidence="3" type="ORF">NPX36_02580</name>
</gene>
<dbReference type="Proteomes" id="UP001317001">
    <property type="component" value="Chromosome"/>
</dbReference>
<dbReference type="InterPro" id="IPR057727">
    <property type="entry name" value="WCX_dom"/>
</dbReference>
<sequence>MAKQDVIKRHFLIVEFLRKNPATFQQINNFLLDKERDTSYEFAISQRTFQRDCHEILSLWGIEIAYNKRENYYEIVNEENDLHFNRILEAFDTVAILRNTKKVGNYLFLEKRKSKGTEYFNGILYAIQNQLVVTFQLNSYWKAVSLRRCVPKAIKESQNRYYLIAYDLDKNEFRNYGLDRISNFAITSEKQKTPEINVEAFYQHAFGIQCYDDPVKIVLEFANDQKQYLKSLPLHTSQNITKENNTTFTVELFMHPTNDFVMEIMRYGAICEVVEPPFLRDRIKDEVKHLQEKYQL</sequence>
<evidence type="ECO:0000313" key="4">
    <source>
        <dbReference type="Proteomes" id="UP001317001"/>
    </source>
</evidence>
<dbReference type="InterPro" id="IPR051534">
    <property type="entry name" value="CBASS_pafABC_assoc_protein"/>
</dbReference>
<protein>
    <submittedName>
        <fullName evidence="3">WYL domain-containing protein</fullName>
    </submittedName>
</protein>
<evidence type="ECO:0000259" key="2">
    <source>
        <dbReference type="Pfam" id="PF25583"/>
    </source>
</evidence>
<reference evidence="3 4" key="1">
    <citation type="submission" date="2022-08" db="EMBL/GenBank/DDBJ databases">
        <title>Myroides zhujiangensis sp. nov., a novel bacterium isolated from sediment in the Pearl River Estuary.</title>
        <authorList>
            <person name="Cui L."/>
        </authorList>
    </citation>
    <scope>NUCLEOTIDE SEQUENCE [LARGE SCALE GENOMIC DNA]</scope>
    <source>
        <strain evidence="3 4">SCSIO 72103</strain>
    </source>
</reference>
<dbReference type="Pfam" id="PF13280">
    <property type="entry name" value="WYL"/>
    <property type="match status" value="1"/>
</dbReference>
<dbReference type="Pfam" id="PF25583">
    <property type="entry name" value="WCX"/>
    <property type="match status" value="1"/>
</dbReference>
<dbReference type="InterPro" id="IPR026881">
    <property type="entry name" value="WYL_dom"/>
</dbReference>